<dbReference type="EMBL" id="QKZL01000011">
    <property type="protein sequence ID" value="PZX15078.1"/>
    <property type="molecule type" value="Genomic_DNA"/>
</dbReference>
<keyword evidence="3" id="KW-1185">Reference proteome</keyword>
<accession>A0A2W7N4U6</accession>
<feature type="region of interest" description="Disordered" evidence="1">
    <location>
        <begin position="48"/>
        <end position="98"/>
    </location>
</feature>
<gene>
    <name evidence="2" type="ORF">LX81_02667</name>
</gene>
<organism evidence="2 3">
    <name type="scientific">Palleronia aestuarii</name>
    <dbReference type="NCBI Taxonomy" id="568105"/>
    <lineage>
        <taxon>Bacteria</taxon>
        <taxon>Pseudomonadati</taxon>
        <taxon>Pseudomonadota</taxon>
        <taxon>Alphaproteobacteria</taxon>
        <taxon>Rhodobacterales</taxon>
        <taxon>Roseobacteraceae</taxon>
        <taxon>Palleronia</taxon>
    </lineage>
</organism>
<evidence type="ECO:0008006" key="4">
    <source>
        <dbReference type="Google" id="ProtNLM"/>
    </source>
</evidence>
<evidence type="ECO:0000313" key="2">
    <source>
        <dbReference type="EMBL" id="PZX15078.1"/>
    </source>
</evidence>
<dbReference type="RefSeq" id="WP_111537790.1">
    <property type="nucleotide sequence ID" value="NZ_QKZL01000011.1"/>
</dbReference>
<evidence type="ECO:0000256" key="1">
    <source>
        <dbReference type="SAM" id="MobiDB-lite"/>
    </source>
</evidence>
<sequence length="204" mass="20363">MLAKVLPLAIGLIGLGAGVGAGIALRPDPAPSADAELAGGDLPAGALAPCGDPHAGEAGATDAHGAPAGKADAHGGGHGDAPKGAPAHGGADEHGESGTEFVAMPNQFVVPVIADDAVGALVVASLSLEVDALTTDEANRREPKLRDGFLRILMDHANNGGFDGAFTSNGAMDNIRRALVESGRQVLGPSLRDVLILDLNRQDL</sequence>
<comment type="caution">
    <text evidence="2">The sequence shown here is derived from an EMBL/GenBank/DDBJ whole genome shotgun (WGS) entry which is preliminary data.</text>
</comment>
<name>A0A2W7N4U6_9RHOB</name>
<feature type="compositionally biased region" description="Basic and acidic residues" evidence="1">
    <location>
        <begin position="71"/>
        <end position="81"/>
    </location>
</feature>
<evidence type="ECO:0000313" key="3">
    <source>
        <dbReference type="Proteomes" id="UP000248916"/>
    </source>
</evidence>
<dbReference type="Proteomes" id="UP000248916">
    <property type="component" value="Unassembled WGS sequence"/>
</dbReference>
<dbReference type="OrthoDB" id="7864548at2"/>
<proteinExistence type="predicted"/>
<reference evidence="2 3" key="1">
    <citation type="submission" date="2018-06" db="EMBL/GenBank/DDBJ databases">
        <title>Genomic Encyclopedia of Archaeal and Bacterial Type Strains, Phase II (KMG-II): from individual species to whole genera.</title>
        <authorList>
            <person name="Goeker M."/>
        </authorList>
    </citation>
    <scope>NUCLEOTIDE SEQUENCE [LARGE SCALE GENOMIC DNA]</scope>
    <source>
        <strain evidence="2 3">DSM 22009</strain>
    </source>
</reference>
<protein>
    <recommendedName>
        <fullName evidence="4">Flagellar protein FliL</fullName>
    </recommendedName>
</protein>
<dbReference type="AlphaFoldDB" id="A0A2W7N4U6"/>